<dbReference type="Proteomes" id="UP001356427">
    <property type="component" value="Unassembled WGS sequence"/>
</dbReference>
<evidence type="ECO:0000313" key="3">
    <source>
        <dbReference type="Proteomes" id="UP001356427"/>
    </source>
</evidence>
<accession>A0AAN8QEM8</accession>
<dbReference type="AlphaFoldDB" id="A0AAN8QEM8"/>
<proteinExistence type="predicted"/>
<reference evidence="2 3" key="1">
    <citation type="submission" date="2021-04" db="EMBL/GenBank/DDBJ databases">
        <authorList>
            <person name="De Guttry C."/>
            <person name="Zahm M."/>
            <person name="Klopp C."/>
            <person name="Cabau C."/>
            <person name="Louis A."/>
            <person name="Berthelot C."/>
            <person name="Parey E."/>
            <person name="Roest Crollius H."/>
            <person name="Montfort J."/>
            <person name="Robinson-Rechavi M."/>
            <person name="Bucao C."/>
            <person name="Bouchez O."/>
            <person name="Gislard M."/>
            <person name="Lluch J."/>
            <person name="Milhes M."/>
            <person name="Lampietro C."/>
            <person name="Lopez Roques C."/>
            <person name="Donnadieu C."/>
            <person name="Braasch I."/>
            <person name="Desvignes T."/>
            <person name="Postlethwait J."/>
            <person name="Bobe J."/>
            <person name="Wedekind C."/>
            <person name="Guiguen Y."/>
        </authorList>
    </citation>
    <scope>NUCLEOTIDE SEQUENCE [LARGE SCALE GENOMIC DNA]</scope>
    <source>
        <strain evidence="2">Cs_M1</strain>
        <tissue evidence="2">Blood</tissue>
    </source>
</reference>
<feature type="region of interest" description="Disordered" evidence="1">
    <location>
        <begin position="54"/>
        <end position="126"/>
    </location>
</feature>
<gene>
    <name evidence="2" type="ORF">J4Q44_G00277380</name>
</gene>
<protein>
    <submittedName>
        <fullName evidence="2">Uncharacterized protein</fullName>
    </submittedName>
</protein>
<evidence type="ECO:0000256" key="1">
    <source>
        <dbReference type="SAM" id="MobiDB-lite"/>
    </source>
</evidence>
<keyword evidence="3" id="KW-1185">Reference proteome</keyword>
<name>A0AAN8QEM8_9TELE</name>
<comment type="caution">
    <text evidence="2">The sequence shown here is derived from an EMBL/GenBank/DDBJ whole genome shotgun (WGS) entry which is preliminary data.</text>
</comment>
<dbReference type="EMBL" id="JAGTTL010000026">
    <property type="protein sequence ID" value="KAK6301685.1"/>
    <property type="molecule type" value="Genomic_DNA"/>
</dbReference>
<evidence type="ECO:0000313" key="2">
    <source>
        <dbReference type="EMBL" id="KAK6301685.1"/>
    </source>
</evidence>
<sequence>MFKTQRQDSSLSRSSQLHLATCTALTYISVRRESHFLVTFVLTQLSLENLHQSTTTNKLHQARATAQCRGGSEGPGRNKEKLKRKRRSEWADEGLKQHSTPGAGLKGRRRLLVTNDRGAQKESKQL</sequence>
<organism evidence="2 3">
    <name type="scientific">Coregonus suidteri</name>
    <dbReference type="NCBI Taxonomy" id="861788"/>
    <lineage>
        <taxon>Eukaryota</taxon>
        <taxon>Metazoa</taxon>
        <taxon>Chordata</taxon>
        <taxon>Craniata</taxon>
        <taxon>Vertebrata</taxon>
        <taxon>Euteleostomi</taxon>
        <taxon>Actinopterygii</taxon>
        <taxon>Neopterygii</taxon>
        <taxon>Teleostei</taxon>
        <taxon>Protacanthopterygii</taxon>
        <taxon>Salmoniformes</taxon>
        <taxon>Salmonidae</taxon>
        <taxon>Coregoninae</taxon>
        <taxon>Coregonus</taxon>
    </lineage>
</organism>